<reference evidence="1" key="1">
    <citation type="journal article" date="2021" name="Proc. Natl. Acad. Sci. U.S.A.">
        <title>A Catalog of Tens of Thousands of Viruses from Human Metagenomes Reveals Hidden Associations with Chronic Diseases.</title>
        <authorList>
            <person name="Tisza M.J."/>
            <person name="Buck C.B."/>
        </authorList>
    </citation>
    <scope>NUCLEOTIDE SEQUENCE</scope>
    <source>
        <strain evidence="1">Ct7CH26</strain>
    </source>
</reference>
<protein>
    <submittedName>
        <fullName evidence="1">Virion protein</fullName>
    </submittedName>
</protein>
<dbReference type="EMBL" id="BK057800">
    <property type="protein sequence ID" value="DAE92424.1"/>
    <property type="molecule type" value="Genomic_DNA"/>
</dbReference>
<evidence type="ECO:0000313" key="1">
    <source>
        <dbReference type="EMBL" id="DAE92424.1"/>
    </source>
</evidence>
<organism evidence="1">
    <name type="scientific">Myoviridae sp. ct7CH26</name>
    <dbReference type="NCBI Taxonomy" id="2827604"/>
    <lineage>
        <taxon>Viruses</taxon>
        <taxon>Duplodnaviria</taxon>
        <taxon>Heunggongvirae</taxon>
        <taxon>Uroviricota</taxon>
        <taxon>Caudoviricetes</taxon>
    </lineage>
</organism>
<accession>A0A8S5RSD7</accession>
<sequence length="140" mass="15869">MNEKTLPRGMRNRNPGNIRRSATKYLGEVAPSRDAAFKQFETMAWGYRAMFVLLDSYSRKGYRTIRQMISRYAPPIENHTENYIRCVAEWSGIGADEPVDTQAGETMIPIVVAMSQVENGQPAVLSDVEAGWTLYLQHKP</sequence>
<name>A0A8S5RSD7_9CAUD</name>
<proteinExistence type="predicted"/>